<evidence type="ECO:0008006" key="3">
    <source>
        <dbReference type="Google" id="ProtNLM"/>
    </source>
</evidence>
<evidence type="ECO:0000313" key="1">
    <source>
        <dbReference type="EMBL" id="ELP90225.1"/>
    </source>
</evidence>
<evidence type="ECO:0000313" key="2">
    <source>
        <dbReference type="Proteomes" id="UP000014680"/>
    </source>
</evidence>
<organism evidence="1 2">
    <name type="scientific">Entamoeba invadens IP1</name>
    <dbReference type="NCBI Taxonomy" id="370355"/>
    <lineage>
        <taxon>Eukaryota</taxon>
        <taxon>Amoebozoa</taxon>
        <taxon>Evosea</taxon>
        <taxon>Archamoebae</taxon>
        <taxon>Mastigamoebida</taxon>
        <taxon>Entamoebidae</taxon>
        <taxon>Entamoeba</taxon>
    </lineage>
</organism>
<dbReference type="GeneID" id="14889203"/>
<sequence>MLPCYRFQQPFMPIYPCNYSICQQYQQQLPFMQLYPYQPHFYNLPNQHIGSTEQHLQLTNIPLTSFTQNVTNDINTNNYLKLLTKIKLLNSKISGRKIPIIDDFVFHRTGRSFLNYKFKDIHCDVSIKIVEFDGPINNITTFKSYIFTSYNQIHSHQSHDAEAKNEAKERLIETASLIEKRFVSSSKALEDKDFSMYSKRESTTLREFRRLRQKMFTNCDFKSHPLYNDYLIKEDPDFAVFVNKNKVNKINDFELLFMDGTFSTAPKIFYQMYTINCMLKNGEHFTLVHALLVGKTESLFKKCLIVLMITGKITMGMFYSKMAVQNALEYFGCITKGCYFHLCQSLWRKVNTLGLSSRFKEDQQFYNIVKSLMCLAFLPVEDVSGVFENMKKDCTDLELLKVYNYYEQTWLGNVFPKEMWNQYCCKTRTNNICESFHSVFAKRLEHKHPSEVEWLDKIIKIETKENEQFKNMLDGVFKRKRSQNVSRNTLIENLTYNFTNKLITTQQFISKLCNINYLLRSSYFEMVPQNENKINELIKTPITQPTELDVEKDNRVCIDNEKIKHVIEDVTNIDIKNCEVMDCCNESMIPLVLKT</sequence>
<dbReference type="VEuPathDB" id="AmoebaDB:EIN_106540"/>
<dbReference type="RefSeq" id="XP_004256996.1">
    <property type="nucleotide sequence ID" value="XM_004256948.1"/>
</dbReference>
<keyword evidence="2" id="KW-1185">Reference proteome</keyword>
<proteinExistence type="predicted"/>
<dbReference type="Proteomes" id="UP000014680">
    <property type="component" value="Unassembled WGS sequence"/>
</dbReference>
<dbReference type="KEGG" id="eiv:EIN_106540"/>
<accession>A0A0A1U756</accession>
<dbReference type="AlphaFoldDB" id="A0A0A1U756"/>
<reference evidence="1 2" key="1">
    <citation type="submission" date="2012-10" db="EMBL/GenBank/DDBJ databases">
        <authorList>
            <person name="Zafar N."/>
            <person name="Inman J."/>
            <person name="Hall N."/>
            <person name="Lorenzi H."/>
            <person name="Caler E."/>
        </authorList>
    </citation>
    <scope>NUCLEOTIDE SEQUENCE [LARGE SCALE GENOMIC DNA]</scope>
    <source>
        <strain evidence="1 2">IP1</strain>
    </source>
</reference>
<dbReference type="EMBL" id="KB206512">
    <property type="protein sequence ID" value="ELP90225.1"/>
    <property type="molecule type" value="Genomic_DNA"/>
</dbReference>
<protein>
    <recommendedName>
        <fullName evidence="3">MULE transposase domain-containing protein</fullName>
    </recommendedName>
</protein>
<feature type="non-terminal residue" evidence="1">
    <location>
        <position position="595"/>
    </location>
</feature>
<dbReference type="OrthoDB" id="10067596at2759"/>
<gene>
    <name evidence="1" type="ORF">EIN_106540</name>
</gene>
<name>A0A0A1U756_ENTIV</name>